<sequence length="142" mass="15132">MSDTVFIKAYVLDKEPTPAKSIVMISAMPTQDRAKTSALPSPHARRFLPTAFSAGFLKAGTIYRLVVEIPQPAAGRAPSVWKSEAYGVGAEEEKRLVTANGPSVSPQAVKHVPSLSGACALEIGLYGNESMSMIPNACMHMQ</sequence>
<name>A0A176WAK3_MARPO</name>
<evidence type="ECO:0000313" key="1">
    <source>
        <dbReference type="EMBL" id="OAE30198.1"/>
    </source>
</evidence>
<dbReference type="AlphaFoldDB" id="A0A176WAK3"/>
<comment type="caution">
    <text evidence="1">The sequence shown here is derived from an EMBL/GenBank/DDBJ whole genome shotgun (WGS) entry which is preliminary data.</text>
</comment>
<keyword evidence="2" id="KW-1185">Reference proteome</keyword>
<proteinExistence type="predicted"/>
<organism evidence="1 2">
    <name type="scientific">Marchantia polymorpha subsp. ruderalis</name>
    <dbReference type="NCBI Taxonomy" id="1480154"/>
    <lineage>
        <taxon>Eukaryota</taxon>
        <taxon>Viridiplantae</taxon>
        <taxon>Streptophyta</taxon>
        <taxon>Embryophyta</taxon>
        <taxon>Marchantiophyta</taxon>
        <taxon>Marchantiopsida</taxon>
        <taxon>Marchantiidae</taxon>
        <taxon>Marchantiales</taxon>
        <taxon>Marchantiaceae</taxon>
        <taxon>Marchantia</taxon>
    </lineage>
</organism>
<gene>
    <name evidence="1" type="ORF">AXG93_4295s1540</name>
</gene>
<dbReference type="EMBL" id="LVLJ01001351">
    <property type="protein sequence ID" value="OAE30198.1"/>
    <property type="molecule type" value="Genomic_DNA"/>
</dbReference>
<dbReference type="Proteomes" id="UP000077202">
    <property type="component" value="Unassembled WGS sequence"/>
</dbReference>
<reference evidence="1" key="1">
    <citation type="submission" date="2016-03" db="EMBL/GenBank/DDBJ databases">
        <title>Mechanisms controlling the formation of the plant cell surface in tip-growing cells are functionally conserved among land plants.</title>
        <authorList>
            <person name="Honkanen S."/>
            <person name="Jones V.A."/>
            <person name="Morieri G."/>
            <person name="Champion C."/>
            <person name="Hetherington A.J."/>
            <person name="Kelly S."/>
            <person name="Saint-Marcoux D."/>
            <person name="Proust H."/>
            <person name="Prescott H."/>
            <person name="Dolan L."/>
        </authorList>
    </citation>
    <scope>NUCLEOTIDE SEQUENCE [LARGE SCALE GENOMIC DNA]</scope>
    <source>
        <tissue evidence="1">Whole gametophyte</tissue>
    </source>
</reference>
<accession>A0A176WAK3</accession>
<protein>
    <submittedName>
        <fullName evidence="1">Uncharacterized protein</fullName>
    </submittedName>
</protein>
<evidence type="ECO:0000313" key="2">
    <source>
        <dbReference type="Proteomes" id="UP000077202"/>
    </source>
</evidence>